<evidence type="ECO:0000256" key="1">
    <source>
        <dbReference type="ARBA" id="ARBA00001668"/>
    </source>
</evidence>
<dbReference type="PROSITE" id="PS51068">
    <property type="entry name" value="FPG_CAT"/>
    <property type="match status" value="1"/>
</dbReference>
<evidence type="ECO:0000256" key="3">
    <source>
        <dbReference type="ARBA" id="ARBA00022763"/>
    </source>
</evidence>
<keyword evidence="13" id="KW-1185">Reference proteome</keyword>
<feature type="compositionally biased region" description="Basic and acidic residues" evidence="10">
    <location>
        <begin position="378"/>
        <end position="396"/>
    </location>
</feature>
<dbReference type="PANTHER" id="PTHR22993:SF9">
    <property type="entry name" value="FORMAMIDOPYRIMIDINE-DNA GLYCOSYLASE"/>
    <property type="match status" value="1"/>
</dbReference>
<dbReference type="OrthoDB" id="444592at2759"/>
<dbReference type="InterPro" id="IPR010979">
    <property type="entry name" value="Ribosomal_uS13-like_H2TH"/>
</dbReference>
<dbReference type="Proteomes" id="UP000092555">
    <property type="component" value="Unassembled WGS sequence"/>
</dbReference>
<dbReference type="GO" id="GO:0008270">
    <property type="term" value="F:zinc ion binding"/>
    <property type="evidence" value="ECO:0007669"/>
    <property type="project" value="InterPro"/>
</dbReference>
<evidence type="ECO:0000256" key="6">
    <source>
        <dbReference type="ARBA" id="ARBA00023204"/>
    </source>
</evidence>
<reference evidence="12 13" key="1">
    <citation type="submission" date="2016-05" db="EMBL/GenBank/DDBJ databases">
        <title>Comparative genomics of biotechnologically important yeasts.</title>
        <authorList>
            <consortium name="DOE Joint Genome Institute"/>
            <person name="Riley R."/>
            <person name="Haridas S."/>
            <person name="Wolfe K.H."/>
            <person name="Lopes M.R."/>
            <person name="Hittinger C.T."/>
            <person name="Goker M."/>
            <person name="Salamov A."/>
            <person name="Wisecaver J."/>
            <person name="Long T.M."/>
            <person name="Aerts A.L."/>
            <person name="Barry K."/>
            <person name="Choi C."/>
            <person name="Clum A."/>
            <person name="Coughlan A.Y."/>
            <person name="Deshpande S."/>
            <person name="Douglass A.P."/>
            <person name="Hanson S.J."/>
            <person name="Klenk H.-P."/>
            <person name="LaButti K."/>
            <person name="Lapidus A."/>
            <person name="Lindquist E."/>
            <person name="Lipzen A."/>
            <person name="Meier-kolthoff J.P."/>
            <person name="Ohm R.A."/>
            <person name="Otillar R.P."/>
            <person name="Pangilinan J."/>
            <person name="Peng Y."/>
            <person name="Rokas A."/>
            <person name="Rosa C.A."/>
            <person name="Scheuner C."/>
            <person name="Sibirny A.A."/>
            <person name="Slot J.C."/>
            <person name="Stielow J.B."/>
            <person name="Sun H."/>
            <person name="Kurtzman C.P."/>
            <person name="Blackwell M."/>
            <person name="Grigoriev I.V."/>
            <person name="Jeffries T.W."/>
        </authorList>
    </citation>
    <scope>NUCLEOTIDE SEQUENCE [LARGE SCALE GENOMIC DNA]</scope>
    <source>
        <strain evidence="12 13">NRRL YB-4993</strain>
    </source>
</reference>
<evidence type="ECO:0000256" key="10">
    <source>
        <dbReference type="SAM" id="MobiDB-lite"/>
    </source>
</evidence>
<feature type="region of interest" description="Disordered" evidence="10">
    <location>
        <begin position="378"/>
        <end position="416"/>
    </location>
</feature>
<keyword evidence="7" id="KW-0456">Lyase</keyword>
<dbReference type="GO" id="GO:0016829">
    <property type="term" value="F:lyase activity"/>
    <property type="evidence" value="ECO:0007669"/>
    <property type="project" value="UniProtKB-KW"/>
</dbReference>
<dbReference type="Gene3D" id="1.10.8.50">
    <property type="match status" value="1"/>
</dbReference>
<keyword evidence="5" id="KW-0238">DNA-binding</keyword>
<keyword evidence="4" id="KW-0378">Hydrolase</keyword>
<evidence type="ECO:0000256" key="2">
    <source>
        <dbReference type="ARBA" id="ARBA00009409"/>
    </source>
</evidence>
<evidence type="ECO:0000256" key="8">
    <source>
        <dbReference type="ARBA" id="ARBA00023268"/>
    </source>
</evidence>
<gene>
    <name evidence="12" type="ORF">METBIDRAFT_41605</name>
</gene>
<name>A0A1A0HAD4_9ASCO</name>
<dbReference type="PANTHER" id="PTHR22993">
    <property type="entry name" value="FORMAMIDOPYRIMIDINE-DNA GLYCOSYLASE"/>
    <property type="match status" value="1"/>
</dbReference>
<dbReference type="EMBL" id="LXTC01000003">
    <property type="protein sequence ID" value="OBA20837.1"/>
    <property type="molecule type" value="Genomic_DNA"/>
</dbReference>
<dbReference type="GO" id="GO:0008534">
    <property type="term" value="F:oxidized purine nucleobase lesion DNA N-glycosylase activity"/>
    <property type="evidence" value="ECO:0007669"/>
    <property type="project" value="UniProtKB-EC"/>
</dbReference>
<evidence type="ECO:0000256" key="9">
    <source>
        <dbReference type="ARBA" id="ARBA00023295"/>
    </source>
</evidence>
<feature type="region of interest" description="Disordered" evidence="10">
    <location>
        <begin position="206"/>
        <end position="243"/>
    </location>
</feature>
<evidence type="ECO:0000313" key="13">
    <source>
        <dbReference type="Proteomes" id="UP000092555"/>
    </source>
</evidence>
<dbReference type="GO" id="GO:0006284">
    <property type="term" value="P:base-excision repair"/>
    <property type="evidence" value="ECO:0007669"/>
    <property type="project" value="InterPro"/>
</dbReference>
<comment type="catalytic activity">
    <reaction evidence="1">
        <text>Hydrolysis of DNA containing ring-opened 7-methylguanine residues, releasing 2,6-diamino-4-hydroxy-5-(N-methyl)formamidopyrimidine.</text>
        <dbReference type="EC" id="3.2.2.23"/>
    </reaction>
</comment>
<keyword evidence="9" id="KW-0326">Glycosidase</keyword>
<dbReference type="GO" id="GO:0003906">
    <property type="term" value="F:DNA-(apurinic or apyrimidinic site) endonuclease activity"/>
    <property type="evidence" value="ECO:0007669"/>
    <property type="project" value="InterPro"/>
</dbReference>
<comment type="similarity">
    <text evidence="2">Belongs to the FPG family.</text>
</comment>
<proteinExistence type="inferred from homology"/>
<organism evidence="12 13">
    <name type="scientific">Metschnikowia bicuspidata var. bicuspidata NRRL YB-4993</name>
    <dbReference type="NCBI Taxonomy" id="869754"/>
    <lineage>
        <taxon>Eukaryota</taxon>
        <taxon>Fungi</taxon>
        <taxon>Dikarya</taxon>
        <taxon>Ascomycota</taxon>
        <taxon>Saccharomycotina</taxon>
        <taxon>Pichiomycetes</taxon>
        <taxon>Metschnikowiaceae</taxon>
        <taxon>Metschnikowia</taxon>
    </lineage>
</organism>
<dbReference type="STRING" id="869754.A0A1A0HAD4"/>
<evidence type="ECO:0000313" key="12">
    <source>
        <dbReference type="EMBL" id="OBA20837.1"/>
    </source>
</evidence>
<evidence type="ECO:0000259" key="11">
    <source>
        <dbReference type="PROSITE" id="PS51068"/>
    </source>
</evidence>
<dbReference type="SMART" id="SM01232">
    <property type="entry name" value="H2TH"/>
    <property type="match status" value="1"/>
</dbReference>
<keyword evidence="6" id="KW-0234">DNA repair</keyword>
<evidence type="ECO:0000256" key="7">
    <source>
        <dbReference type="ARBA" id="ARBA00023239"/>
    </source>
</evidence>
<keyword evidence="8" id="KW-0511">Multifunctional enzyme</keyword>
<dbReference type="GO" id="GO:0003684">
    <property type="term" value="F:damaged DNA binding"/>
    <property type="evidence" value="ECO:0007669"/>
    <property type="project" value="InterPro"/>
</dbReference>
<dbReference type="GeneID" id="30030410"/>
<dbReference type="InterPro" id="IPR015886">
    <property type="entry name" value="H2TH_FPG"/>
</dbReference>
<dbReference type="Gene3D" id="3.20.190.10">
    <property type="entry name" value="MutM-like, N-terminal"/>
    <property type="match status" value="1"/>
</dbReference>
<dbReference type="Pfam" id="PF06831">
    <property type="entry name" value="H2TH"/>
    <property type="match status" value="1"/>
</dbReference>
<dbReference type="RefSeq" id="XP_018711347.1">
    <property type="nucleotide sequence ID" value="XM_018857434.1"/>
</dbReference>
<feature type="domain" description="Formamidopyrimidine-DNA glycosylase catalytic" evidence="11">
    <location>
        <begin position="2"/>
        <end position="179"/>
    </location>
</feature>
<comment type="caution">
    <text evidence="12">The sequence shown here is derived from an EMBL/GenBank/DDBJ whole genome shotgun (WGS) entry which is preliminary data.</text>
</comment>
<evidence type="ECO:0000256" key="5">
    <source>
        <dbReference type="ARBA" id="ARBA00023125"/>
    </source>
</evidence>
<protein>
    <recommendedName>
        <fullName evidence="11">Formamidopyrimidine-DNA glycosylase catalytic domain-containing protein</fullName>
    </recommendedName>
</protein>
<sequence length="434" mass="48919">MPEVAEVAHACALLRRNVVGLTVRRAVLPLDNLLFPILKTAENPAAVIHQTENHLVGATVQSLGRHGKYFWLRFRTALGAPLVMLMHFGMTGRIRMRDVHSHMIFMENGGDRKVLEAKNSHIAGGDIEQEKDTEKAADSESLPEVWPPRFTKFELFFSGPSSAPGRSIDLAFLDPRRLARVRFLMGEEYSTDNKLLLMPPLRALGPDYSKQGTERSTLDGEPLPDSLADFSGDPDPNHHGRPRLSPEEFAPLVLLKKKPIKAFLLDQEFFAGIGNWVSDEILYHARIHPSEVISRKISSPEHPVLRRLYDAIVFVMEESVRVEGNARLFPEDWLMLHRWGKGRKEPRAVTTAGYTVDFLTVGGRTSCFIPELQKPLKTEDGSEMARDVKPKKDILLDKTPTPSPKSTRRSKAVEIAKIKEEENVGVKRRRRDGH</sequence>
<keyword evidence="3" id="KW-0227">DNA damage</keyword>
<dbReference type="SUPFAM" id="SSF81624">
    <property type="entry name" value="N-terminal domain of MutM-like DNA repair proteins"/>
    <property type="match status" value="1"/>
</dbReference>
<dbReference type="SUPFAM" id="SSF46946">
    <property type="entry name" value="S13-like H2TH domain"/>
    <property type="match status" value="1"/>
</dbReference>
<dbReference type="AlphaFoldDB" id="A0A1A0HAD4"/>
<dbReference type="InterPro" id="IPR035937">
    <property type="entry name" value="FPG_N"/>
</dbReference>
<accession>A0A1A0HAD4</accession>
<dbReference type="GO" id="GO:0005634">
    <property type="term" value="C:nucleus"/>
    <property type="evidence" value="ECO:0007669"/>
    <property type="project" value="TreeGrafter"/>
</dbReference>
<dbReference type="SMART" id="SM00898">
    <property type="entry name" value="Fapy_DNA_glyco"/>
    <property type="match status" value="1"/>
</dbReference>
<dbReference type="InterPro" id="IPR012319">
    <property type="entry name" value="FPG_cat"/>
</dbReference>
<evidence type="ECO:0000256" key="4">
    <source>
        <dbReference type="ARBA" id="ARBA00022801"/>
    </source>
</evidence>
<dbReference type="Pfam" id="PF01149">
    <property type="entry name" value="Fapy_DNA_glyco"/>
    <property type="match status" value="1"/>
</dbReference>